<gene>
    <name evidence="2" type="ORF">PFICI_04876</name>
</gene>
<protein>
    <submittedName>
        <fullName evidence="2">Uncharacterized protein</fullName>
    </submittedName>
</protein>
<sequence>MVSRTAKRDQPPNADVNQSCNEATRDWEDMTEAELVEAIRRKRPTEAQHAARIRALGPEKAFEISQELYNKAVEHNDDLTEDETDPLHAQRALLMSRGDVAGKALAHPETLTQAERYDLMWWPEPSKLHAAIREISGLNTPVELLAKGRASRESLSLEELDLIAQQFQVDQWRSASSRIYWVQVPGNAQASVLAAIQEGVDDAVYFELQRYAWQDEEVKAKRAAKQLQSLQSRPLQRPPPKDWNQWLTGRSRDTLAHGYIRCWPPLDRNAPGPHRPPTPAHLLSMDIQQRECLEYAPIGGDLFSQWDELAPEQKAHYETRSEALRQAAWDKWDEKQRNDAQTEYQ</sequence>
<dbReference type="KEGG" id="pfy:PFICI_04876"/>
<dbReference type="Proteomes" id="UP000030651">
    <property type="component" value="Unassembled WGS sequence"/>
</dbReference>
<accession>W3XAB5</accession>
<proteinExistence type="predicted"/>
<dbReference type="OrthoDB" id="5245492at2759"/>
<dbReference type="InParanoid" id="W3XAB5"/>
<evidence type="ECO:0000256" key="1">
    <source>
        <dbReference type="SAM" id="MobiDB-lite"/>
    </source>
</evidence>
<dbReference type="HOGENOM" id="CLU_804368_0_0_1"/>
<reference evidence="3" key="1">
    <citation type="journal article" date="2015" name="BMC Genomics">
        <title>Genomic and transcriptomic analysis of the endophytic fungus Pestalotiopsis fici reveals its lifestyle and high potential for synthesis of natural products.</title>
        <authorList>
            <person name="Wang X."/>
            <person name="Zhang X."/>
            <person name="Liu L."/>
            <person name="Xiang M."/>
            <person name="Wang W."/>
            <person name="Sun X."/>
            <person name="Che Y."/>
            <person name="Guo L."/>
            <person name="Liu G."/>
            <person name="Guo L."/>
            <person name="Wang C."/>
            <person name="Yin W.B."/>
            <person name="Stadler M."/>
            <person name="Zhang X."/>
            <person name="Liu X."/>
        </authorList>
    </citation>
    <scope>NUCLEOTIDE SEQUENCE [LARGE SCALE GENOMIC DNA]</scope>
    <source>
        <strain evidence="3">W106-1 / CGMCC3.15140</strain>
    </source>
</reference>
<evidence type="ECO:0000313" key="2">
    <source>
        <dbReference type="EMBL" id="ETS83000.1"/>
    </source>
</evidence>
<feature type="compositionally biased region" description="Basic and acidic residues" evidence="1">
    <location>
        <begin position="1"/>
        <end position="10"/>
    </location>
</feature>
<feature type="region of interest" description="Disordered" evidence="1">
    <location>
        <begin position="1"/>
        <end position="27"/>
    </location>
</feature>
<dbReference type="eggNOG" id="ENOG502R3NC">
    <property type="taxonomic scope" value="Eukaryota"/>
</dbReference>
<name>W3XAB5_PESFW</name>
<dbReference type="STRING" id="1229662.W3XAB5"/>
<dbReference type="RefSeq" id="XP_007831648.1">
    <property type="nucleotide sequence ID" value="XM_007833457.1"/>
</dbReference>
<dbReference type="EMBL" id="KI912111">
    <property type="protein sequence ID" value="ETS83000.1"/>
    <property type="molecule type" value="Genomic_DNA"/>
</dbReference>
<dbReference type="GeneID" id="19269889"/>
<organism evidence="2 3">
    <name type="scientific">Pestalotiopsis fici (strain W106-1 / CGMCC3.15140)</name>
    <dbReference type="NCBI Taxonomy" id="1229662"/>
    <lineage>
        <taxon>Eukaryota</taxon>
        <taxon>Fungi</taxon>
        <taxon>Dikarya</taxon>
        <taxon>Ascomycota</taxon>
        <taxon>Pezizomycotina</taxon>
        <taxon>Sordariomycetes</taxon>
        <taxon>Xylariomycetidae</taxon>
        <taxon>Amphisphaeriales</taxon>
        <taxon>Sporocadaceae</taxon>
        <taxon>Pestalotiopsis</taxon>
    </lineage>
</organism>
<evidence type="ECO:0000313" key="3">
    <source>
        <dbReference type="Proteomes" id="UP000030651"/>
    </source>
</evidence>
<keyword evidence="3" id="KW-1185">Reference proteome</keyword>
<dbReference type="AlphaFoldDB" id="W3XAB5"/>